<dbReference type="Proteomes" id="UP000198324">
    <property type="component" value="Unassembled WGS sequence"/>
</dbReference>
<dbReference type="CDD" id="cd06587">
    <property type="entry name" value="VOC"/>
    <property type="match status" value="1"/>
</dbReference>
<protein>
    <submittedName>
        <fullName evidence="3">Catechol 2,3-dioxygenase</fullName>
    </submittedName>
</protein>
<name>A0A238ZS34_9BACT</name>
<evidence type="ECO:0000256" key="1">
    <source>
        <dbReference type="SAM" id="MobiDB-lite"/>
    </source>
</evidence>
<dbReference type="PANTHER" id="PTHR36110">
    <property type="entry name" value="RING-CLEAVING DIOXYGENASE MHQE-RELATED"/>
    <property type="match status" value="1"/>
</dbReference>
<accession>A0A238ZS34</accession>
<feature type="domain" description="VOC" evidence="2">
    <location>
        <begin position="5"/>
        <end position="133"/>
    </location>
</feature>
<keyword evidence="3" id="KW-0560">Oxidoreductase</keyword>
<evidence type="ECO:0000259" key="2">
    <source>
        <dbReference type="PROSITE" id="PS51819"/>
    </source>
</evidence>
<organism evidence="3 4">
    <name type="scientific">Humidesulfovibrio mexicanus</name>
    <dbReference type="NCBI Taxonomy" id="147047"/>
    <lineage>
        <taxon>Bacteria</taxon>
        <taxon>Pseudomonadati</taxon>
        <taxon>Thermodesulfobacteriota</taxon>
        <taxon>Desulfovibrionia</taxon>
        <taxon>Desulfovibrionales</taxon>
        <taxon>Desulfovibrionaceae</taxon>
        <taxon>Humidesulfovibrio</taxon>
    </lineage>
</organism>
<feature type="region of interest" description="Disordered" evidence="1">
    <location>
        <begin position="150"/>
        <end position="207"/>
    </location>
</feature>
<dbReference type="InterPro" id="IPR037523">
    <property type="entry name" value="VOC_core"/>
</dbReference>
<keyword evidence="4" id="KW-1185">Reference proteome</keyword>
<dbReference type="Pfam" id="PF00903">
    <property type="entry name" value="Glyoxalase"/>
    <property type="match status" value="1"/>
</dbReference>
<feature type="compositionally biased region" description="Gly residues" evidence="1">
    <location>
        <begin position="197"/>
        <end position="207"/>
    </location>
</feature>
<dbReference type="RefSeq" id="WP_089273474.1">
    <property type="nucleotide sequence ID" value="NZ_FZOC01000003.1"/>
</dbReference>
<dbReference type="PANTHER" id="PTHR36110:SF4">
    <property type="entry name" value="RING-CLEAVING DIOXYGENASE MHQA-RELATED"/>
    <property type="match status" value="1"/>
</dbReference>
<reference evidence="3 4" key="1">
    <citation type="submission" date="2017-06" db="EMBL/GenBank/DDBJ databases">
        <authorList>
            <person name="Kim H.J."/>
            <person name="Triplett B.A."/>
        </authorList>
    </citation>
    <scope>NUCLEOTIDE SEQUENCE [LARGE SCALE GENOMIC DNA]</scope>
    <source>
        <strain evidence="3 4">DSM 13116</strain>
    </source>
</reference>
<dbReference type="InterPro" id="IPR052537">
    <property type="entry name" value="Extradiol_RC_dioxygenase"/>
</dbReference>
<dbReference type="EMBL" id="FZOC01000003">
    <property type="protein sequence ID" value="SNR86236.1"/>
    <property type="molecule type" value="Genomic_DNA"/>
</dbReference>
<dbReference type="SUPFAM" id="SSF54593">
    <property type="entry name" value="Glyoxalase/Bleomycin resistance protein/Dihydroxybiphenyl dioxygenase"/>
    <property type="match status" value="1"/>
</dbReference>
<dbReference type="Gene3D" id="3.10.180.10">
    <property type="entry name" value="2,3-Dihydroxybiphenyl 1,2-Dioxygenase, domain 1"/>
    <property type="match status" value="1"/>
</dbReference>
<gene>
    <name evidence="3" type="ORF">SAMN04488503_1568</name>
</gene>
<dbReference type="InterPro" id="IPR029068">
    <property type="entry name" value="Glyas_Bleomycin-R_OHBP_Dase"/>
</dbReference>
<dbReference type="InterPro" id="IPR004360">
    <property type="entry name" value="Glyas_Fos-R_dOase_dom"/>
</dbReference>
<dbReference type="OrthoDB" id="9804944at2"/>
<evidence type="ECO:0000313" key="4">
    <source>
        <dbReference type="Proteomes" id="UP000198324"/>
    </source>
</evidence>
<dbReference type="PROSITE" id="PS51819">
    <property type="entry name" value="VOC"/>
    <property type="match status" value="1"/>
</dbReference>
<keyword evidence="3" id="KW-0223">Dioxygenase</keyword>
<sequence length="207" mass="22611">MRFTGINHLAMATGDMDATIRYWRDLLGMRLVAGLGHPGSRHYFFEISAQDMIAFFEWPGVEPGPDKDHGAPVRGPFTFDHISFGLEDENALWELRDRLDAAGFWVSEVVDHGFIRSLYSFDPNNIAVEFSVPAPGVDLRAQPVMADSAPTPLARQGAEPVPGAWPEPVAPTRPEDRRAYPGEGLLLVGRDPAAEGRAGGGKGPRHV</sequence>
<proteinExistence type="predicted"/>
<evidence type="ECO:0000313" key="3">
    <source>
        <dbReference type="EMBL" id="SNR86236.1"/>
    </source>
</evidence>
<dbReference type="GO" id="GO:0051213">
    <property type="term" value="F:dioxygenase activity"/>
    <property type="evidence" value="ECO:0007669"/>
    <property type="project" value="UniProtKB-KW"/>
</dbReference>
<dbReference type="AlphaFoldDB" id="A0A238ZS34"/>